<reference evidence="3" key="1">
    <citation type="journal article" date="2022" name="G3 (Bethesda)">
        <title>High quality genome of the basidiomycete yeast Dioszegia hungarica PDD-24b-2 isolated from cloud water.</title>
        <authorList>
            <person name="Jarrige D."/>
            <person name="Haridas S."/>
            <person name="Bleykasten-Grosshans C."/>
            <person name="Joly M."/>
            <person name="Nadalig T."/>
            <person name="Sancelme M."/>
            <person name="Vuilleumier S."/>
            <person name="Grigoriev I.V."/>
            <person name="Amato P."/>
            <person name="Bringel F."/>
        </authorList>
    </citation>
    <scope>NUCLEOTIDE SEQUENCE</scope>
    <source>
        <strain evidence="3">PDD-24b-2</strain>
    </source>
</reference>
<dbReference type="SUPFAM" id="SSF46565">
    <property type="entry name" value="Chaperone J-domain"/>
    <property type="match status" value="1"/>
</dbReference>
<dbReference type="EMBL" id="JAKWFO010000003">
    <property type="protein sequence ID" value="KAI9638263.1"/>
    <property type="molecule type" value="Genomic_DNA"/>
</dbReference>
<name>A0AA38LX99_9TREE</name>
<proteinExistence type="predicted"/>
<dbReference type="PANTHER" id="PTHR43948:SF10">
    <property type="entry name" value="MRJ, ISOFORM E"/>
    <property type="match status" value="1"/>
</dbReference>
<dbReference type="GO" id="GO:0051082">
    <property type="term" value="F:unfolded protein binding"/>
    <property type="evidence" value="ECO:0007669"/>
    <property type="project" value="TreeGrafter"/>
</dbReference>
<accession>A0AA38LX99</accession>
<dbReference type="PRINTS" id="PR00625">
    <property type="entry name" value="JDOMAIN"/>
</dbReference>
<dbReference type="PANTHER" id="PTHR43948">
    <property type="entry name" value="DNAJ HOMOLOG SUBFAMILY B"/>
    <property type="match status" value="1"/>
</dbReference>
<dbReference type="GO" id="GO:0005634">
    <property type="term" value="C:nucleus"/>
    <property type="evidence" value="ECO:0007669"/>
    <property type="project" value="TreeGrafter"/>
</dbReference>
<protein>
    <recommendedName>
        <fullName evidence="2">J domain-containing protein</fullName>
    </recommendedName>
</protein>
<dbReference type="Pfam" id="PF00226">
    <property type="entry name" value="DnaJ"/>
    <property type="match status" value="1"/>
</dbReference>
<evidence type="ECO:0000256" key="1">
    <source>
        <dbReference type="SAM" id="MobiDB-lite"/>
    </source>
</evidence>
<dbReference type="GO" id="GO:0005737">
    <property type="term" value="C:cytoplasm"/>
    <property type="evidence" value="ECO:0007669"/>
    <property type="project" value="TreeGrafter"/>
</dbReference>
<dbReference type="Proteomes" id="UP001164286">
    <property type="component" value="Unassembled WGS sequence"/>
</dbReference>
<sequence>MSDTEDLQTYYTLLDIEESATPGEVRKAYLKKAAECHPDKHPEDEGATERFQALGEAYECLKDPHARREYDTKLEHLRRSSSRRSNSPPLPYSHTDHFGGAHGPPPMYAQYPRQPHPSHRPHTFFRATGFSTFPFPPMFRPDGPHLLNPLSMLSEMMASLPMHGLPRPGGAFSDFPFGPNMKRHRHPQPIPNFDPFGMFDQPFLPHHLGHGMAPSAPAFRGCPHPHPQMHPRHRPQHPHPYPFPPVSGRPARPIAGGAMLPHMGGPVPITRPLGPQGAPRRHQATYEIKDPTGRTTGFVHHSSMSWSA</sequence>
<dbReference type="InterPro" id="IPR018253">
    <property type="entry name" value="DnaJ_domain_CS"/>
</dbReference>
<feature type="domain" description="J" evidence="2">
    <location>
        <begin position="9"/>
        <end position="74"/>
    </location>
</feature>
<comment type="caution">
    <text evidence="3">The sequence shown here is derived from an EMBL/GenBank/DDBJ whole genome shotgun (WGS) entry which is preliminary data.</text>
</comment>
<gene>
    <name evidence="3" type="ORF">MKK02DRAFT_31730</name>
</gene>
<dbReference type="CDD" id="cd06257">
    <property type="entry name" value="DnaJ"/>
    <property type="match status" value="1"/>
</dbReference>
<dbReference type="GO" id="GO:0044183">
    <property type="term" value="F:protein folding chaperone"/>
    <property type="evidence" value="ECO:0007669"/>
    <property type="project" value="TreeGrafter"/>
</dbReference>
<dbReference type="PROSITE" id="PS50076">
    <property type="entry name" value="DNAJ_2"/>
    <property type="match status" value="1"/>
</dbReference>
<dbReference type="GO" id="GO:0051087">
    <property type="term" value="F:protein-folding chaperone binding"/>
    <property type="evidence" value="ECO:0007669"/>
    <property type="project" value="TreeGrafter"/>
</dbReference>
<dbReference type="RefSeq" id="XP_052948040.1">
    <property type="nucleotide sequence ID" value="XM_053088367.1"/>
</dbReference>
<dbReference type="AlphaFoldDB" id="A0AA38LX99"/>
<organism evidence="3 4">
    <name type="scientific">Dioszegia hungarica</name>
    <dbReference type="NCBI Taxonomy" id="4972"/>
    <lineage>
        <taxon>Eukaryota</taxon>
        <taxon>Fungi</taxon>
        <taxon>Dikarya</taxon>
        <taxon>Basidiomycota</taxon>
        <taxon>Agaricomycotina</taxon>
        <taxon>Tremellomycetes</taxon>
        <taxon>Tremellales</taxon>
        <taxon>Bulleribasidiaceae</taxon>
        <taxon>Dioszegia</taxon>
    </lineage>
</organism>
<dbReference type="PROSITE" id="PS00636">
    <property type="entry name" value="DNAJ_1"/>
    <property type="match status" value="1"/>
</dbReference>
<dbReference type="InterPro" id="IPR036869">
    <property type="entry name" value="J_dom_sf"/>
</dbReference>
<evidence type="ECO:0000259" key="2">
    <source>
        <dbReference type="PROSITE" id="PS50076"/>
    </source>
</evidence>
<evidence type="ECO:0000313" key="4">
    <source>
        <dbReference type="Proteomes" id="UP001164286"/>
    </source>
</evidence>
<feature type="region of interest" description="Disordered" evidence="1">
    <location>
        <begin position="74"/>
        <end position="124"/>
    </location>
</feature>
<dbReference type="InterPro" id="IPR001623">
    <property type="entry name" value="DnaJ_domain"/>
</dbReference>
<dbReference type="SMART" id="SM00271">
    <property type="entry name" value="DnaJ"/>
    <property type="match status" value="1"/>
</dbReference>
<dbReference type="GeneID" id="77727572"/>
<keyword evidence="4" id="KW-1185">Reference proteome</keyword>
<dbReference type="Gene3D" id="1.10.287.110">
    <property type="entry name" value="DnaJ domain"/>
    <property type="match status" value="1"/>
</dbReference>
<evidence type="ECO:0000313" key="3">
    <source>
        <dbReference type="EMBL" id="KAI9638263.1"/>
    </source>
</evidence>